<proteinExistence type="predicted"/>
<dbReference type="Proteomes" id="UP001558613">
    <property type="component" value="Unassembled WGS sequence"/>
</dbReference>
<evidence type="ECO:0000313" key="2">
    <source>
        <dbReference type="Proteomes" id="UP001558613"/>
    </source>
</evidence>
<keyword evidence="2" id="KW-1185">Reference proteome</keyword>
<dbReference type="EMBL" id="JAYMGO010000024">
    <property type="protein sequence ID" value="KAL1248883.1"/>
    <property type="molecule type" value="Genomic_DNA"/>
</dbReference>
<evidence type="ECO:0000313" key="1">
    <source>
        <dbReference type="EMBL" id="KAL1248883.1"/>
    </source>
</evidence>
<sequence>MYLTTQHDTSDTFDLSNISDIIADLHTNPINQTLLRQVREAKRGEEHWLNHPDPPHLYANNMWWRMINHTAKMNGLSECYLCAQLPHSITGGDWWLYQNPDPEVMKGLATIAVAVTSLPEEDDLWIAEDEGKWSTVKSVKRVAGRVATVKETPRNLTCYQSIEGQVYLGNIPPTHCRELFMTNSRNDDTRNRCMSCLLNITFVHHGTTQSLVSGHYLSSAHVHEQNRCHDACNMTHISDNKGTSVLEDWYWGTSLLRYWVGTCAMVELYGGALVAKLPEHLHNNTGKHLTRTKRVTDKMQDRVGQSTWMRDSYTPREHRLWNGAEKFFHAVIPALGVSLLQIEVEITRYELISFMNTTKVMMEGIKEEQRGLRLTAQQN</sequence>
<gene>
    <name evidence="1" type="ORF">QQF64_022201</name>
</gene>
<organism evidence="1 2">
    <name type="scientific">Cirrhinus molitorella</name>
    <name type="common">mud carp</name>
    <dbReference type="NCBI Taxonomy" id="172907"/>
    <lineage>
        <taxon>Eukaryota</taxon>
        <taxon>Metazoa</taxon>
        <taxon>Chordata</taxon>
        <taxon>Craniata</taxon>
        <taxon>Vertebrata</taxon>
        <taxon>Euteleostomi</taxon>
        <taxon>Actinopterygii</taxon>
        <taxon>Neopterygii</taxon>
        <taxon>Teleostei</taxon>
        <taxon>Ostariophysi</taxon>
        <taxon>Cypriniformes</taxon>
        <taxon>Cyprinidae</taxon>
        <taxon>Labeoninae</taxon>
        <taxon>Labeonini</taxon>
        <taxon>Cirrhinus</taxon>
    </lineage>
</organism>
<protein>
    <submittedName>
        <fullName evidence="1">Uncharacterized protein</fullName>
    </submittedName>
</protein>
<reference evidence="1 2" key="1">
    <citation type="submission" date="2023-09" db="EMBL/GenBank/DDBJ databases">
        <authorList>
            <person name="Wang M."/>
        </authorList>
    </citation>
    <scope>NUCLEOTIDE SEQUENCE [LARGE SCALE GENOMIC DNA]</scope>
    <source>
        <strain evidence="1">GT-2023</strain>
        <tissue evidence="1">Liver</tissue>
    </source>
</reference>
<name>A0ABR3LBG6_9TELE</name>
<comment type="caution">
    <text evidence="1">The sequence shown here is derived from an EMBL/GenBank/DDBJ whole genome shotgun (WGS) entry which is preliminary data.</text>
</comment>
<accession>A0ABR3LBG6</accession>